<dbReference type="Pfam" id="PF01258">
    <property type="entry name" value="zf-dskA_traR"/>
    <property type="match status" value="1"/>
</dbReference>
<dbReference type="SUPFAM" id="SSF57716">
    <property type="entry name" value="Glucocorticoid receptor-like (DNA-binding domain)"/>
    <property type="match status" value="1"/>
</dbReference>
<dbReference type="GO" id="GO:0008270">
    <property type="term" value="F:zinc ion binding"/>
    <property type="evidence" value="ECO:0007669"/>
    <property type="project" value="UniProtKB-KW"/>
</dbReference>
<feature type="domain" description="DnaK suppressor protein-like N-terminal" evidence="6">
    <location>
        <begin position="6"/>
        <end position="70"/>
    </location>
</feature>
<evidence type="ECO:0000256" key="1">
    <source>
        <dbReference type="ARBA" id="ARBA00022723"/>
    </source>
</evidence>
<dbReference type="InterPro" id="IPR000962">
    <property type="entry name" value="Znf_DskA_TraR"/>
</dbReference>
<reference evidence="7 8" key="1">
    <citation type="submission" date="2017-05" db="EMBL/GenBank/DDBJ databases">
        <authorList>
            <person name="Song R."/>
            <person name="Chenine A.L."/>
            <person name="Ruprecht R.M."/>
        </authorList>
    </citation>
    <scope>NUCLEOTIDE SEQUENCE [LARGE SCALE GENOMIC DNA]</scope>
    <source>
        <strain evidence="7 8">CECT 8489</strain>
    </source>
</reference>
<organism evidence="7 8">
    <name type="scientific">Boseongicola aestuarii</name>
    <dbReference type="NCBI Taxonomy" id="1470561"/>
    <lineage>
        <taxon>Bacteria</taxon>
        <taxon>Pseudomonadati</taxon>
        <taxon>Pseudomonadota</taxon>
        <taxon>Alphaproteobacteria</taxon>
        <taxon>Rhodobacterales</taxon>
        <taxon>Paracoccaceae</taxon>
        <taxon>Boseongicola</taxon>
    </lineage>
</organism>
<dbReference type="RefSeq" id="WP_245814008.1">
    <property type="nucleotide sequence ID" value="NZ_FXXQ01000035.1"/>
</dbReference>
<evidence type="ECO:0000313" key="8">
    <source>
        <dbReference type="Proteomes" id="UP000201838"/>
    </source>
</evidence>
<accession>A0A238J7A9</accession>
<dbReference type="EMBL" id="FXXQ01000035">
    <property type="protein sequence ID" value="SMX25840.1"/>
    <property type="molecule type" value="Genomic_DNA"/>
</dbReference>
<dbReference type="Gene3D" id="1.20.120.910">
    <property type="entry name" value="DksA, coiled-coil domain"/>
    <property type="match status" value="1"/>
</dbReference>
<dbReference type="Proteomes" id="UP000201838">
    <property type="component" value="Unassembled WGS sequence"/>
</dbReference>
<evidence type="ECO:0000313" key="7">
    <source>
        <dbReference type="EMBL" id="SMX25840.1"/>
    </source>
</evidence>
<feature type="domain" description="Zinc finger DksA/TraR C4-type" evidence="5">
    <location>
        <begin position="73"/>
        <end position="103"/>
    </location>
</feature>
<evidence type="ECO:0000256" key="2">
    <source>
        <dbReference type="ARBA" id="ARBA00022771"/>
    </source>
</evidence>
<feature type="zinc finger region" description="dksA C4-type" evidence="4">
    <location>
        <begin position="78"/>
        <end position="102"/>
    </location>
</feature>
<gene>
    <name evidence="7" type="primary">dksA_3</name>
    <name evidence="7" type="ORF">BOA8489_03985</name>
</gene>
<evidence type="ECO:0000259" key="6">
    <source>
        <dbReference type="Pfam" id="PF21173"/>
    </source>
</evidence>
<name>A0A238J7A9_9RHOB</name>
<dbReference type="SUPFAM" id="SSF109635">
    <property type="entry name" value="DnaK suppressor protein DksA, alpha-hairpin domain"/>
    <property type="match status" value="1"/>
</dbReference>
<evidence type="ECO:0000256" key="4">
    <source>
        <dbReference type="PROSITE-ProRule" id="PRU00510"/>
    </source>
</evidence>
<dbReference type="AlphaFoldDB" id="A0A238J7A9"/>
<proteinExistence type="predicted"/>
<keyword evidence="1" id="KW-0479">Metal-binding</keyword>
<dbReference type="PANTHER" id="PTHR33823:SF4">
    <property type="entry name" value="GENERAL STRESS PROTEIN 16O"/>
    <property type="match status" value="1"/>
</dbReference>
<keyword evidence="8" id="KW-1185">Reference proteome</keyword>
<evidence type="ECO:0000259" key="5">
    <source>
        <dbReference type="Pfam" id="PF01258"/>
    </source>
</evidence>
<protein>
    <submittedName>
        <fullName evidence="7">RNA polymerase-binding transcription factor DksA</fullName>
    </submittedName>
</protein>
<dbReference type="Pfam" id="PF21173">
    <property type="entry name" value="DksA-like_N"/>
    <property type="match status" value="1"/>
</dbReference>
<keyword evidence="3" id="KW-0862">Zinc</keyword>
<dbReference type="PROSITE" id="PS51128">
    <property type="entry name" value="ZF_DKSA_2"/>
    <property type="match status" value="1"/>
</dbReference>
<dbReference type="PANTHER" id="PTHR33823">
    <property type="entry name" value="RNA POLYMERASE-BINDING TRANSCRIPTION FACTOR DKSA-RELATED"/>
    <property type="match status" value="1"/>
</dbReference>
<keyword evidence="2" id="KW-0863">Zinc-finger</keyword>
<sequence>MKSDRYKSLLMDRRQKLTGHLSVLEGTLEETPSKDWEDRASERQGDEVFEAMGQIELAELRRIDAALLRLREGSYGICQECGKDILEARLDLLPDTPFCKDCAK</sequence>
<dbReference type="InterPro" id="IPR048487">
    <property type="entry name" value="DksA-like_N"/>
</dbReference>
<evidence type="ECO:0000256" key="3">
    <source>
        <dbReference type="ARBA" id="ARBA00022833"/>
    </source>
</evidence>
<dbReference type="InterPro" id="IPR037187">
    <property type="entry name" value="DnaK_N"/>
</dbReference>